<feature type="region of interest" description="Disordered" evidence="1">
    <location>
        <begin position="165"/>
        <end position="229"/>
    </location>
</feature>
<name>A0A1H5U1V5_9ACTN</name>
<sequence>MTPGSNVPLSVPRVAVDVSAPVRLDVSGLLLTADGKVRSDDDFVFYNQPQGPGVTHHSGGRSAPDSIEVDTTAVPAEIEKIVVTASIDGGGVFAGTTPTATVRGVDDGSVVATFEPTGLGPETALVIVEVYRRAGAWKVRAVGQGYSNGLAGIATDFGVSVEEPAAPAAQPVAPPAPAAPPAPPVAPSSPPPSGPPASHLPPPPAGAPAAQFPPPPAAAPPAAAPGAGRISLDKGRVNLQKNQSVSLVKAGRPVLSLVRMGLGWEPAFGGRAIDLDASVIVYGPQREHLATCYFGKLTVLNGAIQHSGDNLTGAGSGDDEVISIDLGTLPPNATGMVFTVNSYSGQKFNKVAKAYCRLFDGSTGEEMVRFDLTNGEARRGVLMAKMIKQNSGEWEMTALGIFADGRTAKAMVEPGAAAL</sequence>
<accession>A0A1H5U1V5</accession>
<dbReference type="InterPro" id="IPR051324">
    <property type="entry name" value="Stress/Tellurium_Resist"/>
</dbReference>
<dbReference type="OrthoDB" id="56224at2"/>
<dbReference type="Pfam" id="PF02342">
    <property type="entry name" value="TerD"/>
    <property type="match status" value="2"/>
</dbReference>
<feature type="domain" description="TerD" evidence="2">
    <location>
        <begin position="237"/>
        <end position="400"/>
    </location>
</feature>
<gene>
    <name evidence="3" type="ORF">SAMN05216223_101718</name>
</gene>
<proteinExistence type="predicted"/>
<dbReference type="AlphaFoldDB" id="A0A1H5U1V5"/>
<dbReference type="Proteomes" id="UP000236754">
    <property type="component" value="Unassembled WGS sequence"/>
</dbReference>
<dbReference type="CDD" id="cd06974">
    <property type="entry name" value="TerD_like"/>
    <property type="match status" value="2"/>
</dbReference>
<dbReference type="PANTHER" id="PTHR32097">
    <property type="entry name" value="CAMP-BINDING PROTEIN 1-RELATED"/>
    <property type="match status" value="1"/>
</dbReference>
<dbReference type="PANTHER" id="PTHR32097:SF17">
    <property type="entry name" value="CAMP-BINDING PROTEIN 1-RELATED"/>
    <property type="match status" value="1"/>
</dbReference>
<dbReference type="InterPro" id="IPR003325">
    <property type="entry name" value="TerD"/>
</dbReference>
<protein>
    <submittedName>
        <fullName evidence="3">Stress response protein SCP2</fullName>
    </submittedName>
</protein>
<dbReference type="Gene3D" id="2.60.60.30">
    <property type="entry name" value="sav2460 like domains"/>
    <property type="match status" value="2"/>
</dbReference>
<evidence type="ECO:0000259" key="2">
    <source>
        <dbReference type="Pfam" id="PF02342"/>
    </source>
</evidence>
<feature type="compositionally biased region" description="Pro residues" evidence="1">
    <location>
        <begin position="172"/>
        <end position="223"/>
    </location>
</feature>
<evidence type="ECO:0000313" key="3">
    <source>
        <dbReference type="EMBL" id="SEF68398.1"/>
    </source>
</evidence>
<organism evidence="3 4">
    <name type="scientific">Actinacidiphila yanglinensis</name>
    <dbReference type="NCBI Taxonomy" id="310779"/>
    <lineage>
        <taxon>Bacteria</taxon>
        <taxon>Bacillati</taxon>
        <taxon>Actinomycetota</taxon>
        <taxon>Actinomycetes</taxon>
        <taxon>Kitasatosporales</taxon>
        <taxon>Streptomycetaceae</taxon>
        <taxon>Actinacidiphila</taxon>
    </lineage>
</organism>
<evidence type="ECO:0000256" key="1">
    <source>
        <dbReference type="SAM" id="MobiDB-lite"/>
    </source>
</evidence>
<reference evidence="3 4" key="1">
    <citation type="submission" date="2016-10" db="EMBL/GenBank/DDBJ databases">
        <authorList>
            <person name="de Groot N.N."/>
        </authorList>
    </citation>
    <scope>NUCLEOTIDE SEQUENCE [LARGE SCALE GENOMIC DNA]</scope>
    <source>
        <strain evidence="3 4">CGMCC 4.2023</strain>
    </source>
</reference>
<feature type="domain" description="TerD" evidence="2">
    <location>
        <begin position="20"/>
        <end position="157"/>
    </location>
</feature>
<evidence type="ECO:0000313" key="4">
    <source>
        <dbReference type="Proteomes" id="UP000236754"/>
    </source>
</evidence>
<keyword evidence="4" id="KW-1185">Reference proteome</keyword>
<dbReference type="EMBL" id="FNVU01000001">
    <property type="protein sequence ID" value="SEF68398.1"/>
    <property type="molecule type" value="Genomic_DNA"/>
</dbReference>
<dbReference type="RefSeq" id="WP_103884053.1">
    <property type="nucleotide sequence ID" value="NZ_FNVU01000001.1"/>
</dbReference>